<evidence type="ECO:0000313" key="16">
    <source>
        <dbReference type="Proteomes" id="UP001152320"/>
    </source>
</evidence>
<keyword evidence="4 11" id="KW-0808">Transferase</keyword>
<evidence type="ECO:0000256" key="10">
    <source>
        <dbReference type="ARBA" id="ARBA00060399"/>
    </source>
</evidence>
<dbReference type="PANTHER" id="PTHR11929:SF145">
    <property type="entry name" value="ALPHA-(1,3)-FUCOSYLTRANSFERASE FUT-1"/>
    <property type="match status" value="1"/>
</dbReference>
<keyword evidence="7 11" id="KW-1133">Transmembrane helix</keyword>
<evidence type="ECO:0000256" key="2">
    <source>
        <dbReference type="ARBA" id="ARBA00008919"/>
    </source>
</evidence>
<dbReference type="Pfam" id="PF00852">
    <property type="entry name" value="Glyco_transf_10"/>
    <property type="match status" value="1"/>
</dbReference>
<dbReference type="InterPro" id="IPR001503">
    <property type="entry name" value="Glyco_trans_10"/>
</dbReference>
<evidence type="ECO:0000256" key="13">
    <source>
        <dbReference type="SAM" id="MobiDB-lite"/>
    </source>
</evidence>
<keyword evidence="3 11" id="KW-0328">Glycosyltransferase</keyword>
<keyword evidence="5 11" id="KW-0812">Transmembrane</keyword>
<proteinExistence type="inferred from homology"/>
<evidence type="ECO:0000256" key="3">
    <source>
        <dbReference type="ARBA" id="ARBA00022676"/>
    </source>
</evidence>
<evidence type="ECO:0000313" key="15">
    <source>
        <dbReference type="EMBL" id="KAJ8037937.1"/>
    </source>
</evidence>
<dbReference type="EC" id="2.4.1.-" evidence="11"/>
<dbReference type="GO" id="GO:0032580">
    <property type="term" value="C:Golgi cisterna membrane"/>
    <property type="evidence" value="ECO:0007669"/>
    <property type="project" value="UniProtKB-SubCell"/>
</dbReference>
<evidence type="ECO:0000256" key="5">
    <source>
        <dbReference type="ARBA" id="ARBA00022692"/>
    </source>
</evidence>
<reference evidence="15" key="1">
    <citation type="submission" date="2021-10" db="EMBL/GenBank/DDBJ databases">
        <title>Tropical sea cucumber genome reveals ecological adaptation and Cuvierian tubules defense mechanism.</title>
        <authorList>
            <person name="Chen T."/>
        </authorList>
    </citation>
    <scope>NUCLEOTIDE SEQUENCE</scope>
    <source>
        <strain evidence="15">Nanhai2018</strain>
        <tissue evidence="15">Muscle</tissue>
    </source>
</reference>
<evidence type="ECO:0000256" key="12">
    <source>
        <dbReference type="SAM" id="Coils"/>
    </source>
</evidence>
<evidence type="ECO:0000256" key="4">
    <source>
        <dbReference type="ARBA" id="ARBA00022679"/>
    </source>
</evidence>
<dbReference type="OrthoDB" id="10462852at2759"/>
<evidence type="ECO:0000256" key="1">
    <source>
        <dbReference type="ARBA" id="ARBA00004922"/>
    </source>
</evidence>
<keyword evidence="16" id="KW-1185">Reference proteome</keyword>
<feature type="coiled-coil region" evidence="12">
    <location>
        <begin position="36"/>
        <end position="63"/>
    </location>
</feature>
<gene>
    <name evidence="15" type="ORF">HOLleu_18884</name>
</gene>
<keyword evidence="8 11" id="KW-0472">Membrane</keyword>
<keyword evidence="6" id="KW-0735">Signal-anchor</keyword>
<evidence type="ECO:0000259" key="14">
    <source>
        <dbReference type="Pfam" id="PF00852"/>
    </source>
</evidence>
<protein>
    <recommendedName>
        <fullName evidence="11">Fucosyltransferase</fullName>
        <ecNumber evidence="11">2.4.1.-</ecNumber>
    </recommendedName>
</protein>
<accession>A0A9Q1C3I4</accession>
<feature type="compositionally biased region" description="Acidic residues" evidence="13">
    <location>
        <begin position="98"/>
        <end position="112"/>
    </location>
</feature>
<comment type="caution">
    <text evidence="15">The sequence shown here is derived from an EMBL/GenBank/DDBJ whole genome shotgun (WGS) entry which is preliminary data.</text>
</comment>
<comment type="similarity">
    <text evidence="2 11">Belongs to the glycosyltransferase 10 family.</text>
</comment>
<feature type="region of interest" description="Disordered" evidence="13">
    <location>
        <begin position="461"/>
        <end position="482"/>
    </location>
</feature>
<dbReference type="FunFam" id="3.40.50.11660:FF:000002">
    <property type="entry name" value="Alpha-(1,3)-fucosyltransferase"/>
    <property type="match status" value="1"/>
</dbReference>
<feature type="transmembrane region" description="Helical" evidence="11">
    <location>
        <begin position="7"/>
        <end position="27"/>
    </location>
</feature>
<feature type="region of interest" description="Disordered" evidence="13">
    <location>
        <begin position="86"/>
        <end position="120"/>
    </location>
</feature>
<keyword evidence="11" id="KW-0333">Golgi apparatus</keyword>
<keyword evidence="9" id="KW-0325">Glycoprotein</keyword>
<dbReference type="EMBL" id="JAIZAY010000008">
    <property type="protein sequence ID" value="KAJ8037937.1"/>
    <property type="molecule type" value="Genomic_DNA"/>
</dbReference>
<comment type="pathway">
    <text evidence="1">Protein modification; protein glycosylation.</text>
</comment>
<dbReference type="InterPro" id="IPR055270">
    <property type="entry name" value="Glyco_tran_10_C"/>
</dbReference>
<dbReference type="InterPro" id="IPR038577">
    <property type="entry name" value="GT10-like_C_sf"/>
</dbReference>
<evidence type="ECO:0000256" key="11">
    <source>
        <dbReference type="RuleBase" id="RU003832"/>
    </source>
</evidence>
<evidence type="ECO:0000256" key="7">
    <source>
        <dbReference type="ARBA" id="ARBA00022989"/>
    </source>
</evidence>
<evidence type="ECO:0000256" key="8">
    <source>
        <dbReference type="ARBA" id="ARBA00023136"/>
    </source>
</evidence>
<sequence>MDILRTSVTFLAIATVIFILTTSYTIFNSQGDHVSCEKLLENSRELKEHLQTLQIDEEKLYDELSIVPGRKAELLRAIIASSLTGPRTAQNEMHQNDPENDSQDEADTEEQVSSEVEIKDTENKDISLVKEYQMCIFGMSPPSQKARTIGCKDPNVTVKLVYSDNVADIETSEVTFFTNTQQKYAWWHTVLTNREKHQRWALFSLLPPTTVSRETIIPKAFRSVTFHWTATYNYASDIPLPFGRYSPFSEAVSKPPLNITTKERLVGFVSSDCSVPKWPRDKFVSILKSYVDVEIFGCGNCEEECKEKLRGFKFILALEHTPCHGYITDVFWSALTFYHSVPIVWGAQPDDYKMVAPPDSYIDVREFKSIESLASRIKVLDKNPDEYRKFHEWRQHGQAELLMTSDNFENIPNDDQVCSVFTKYVDDYNEKSEFRDTNRDAWQGSCSIRFQDVIEGLPIPATIVGEDEREVEKEEEDEEEKE</sequence>
<feature type="compositionally biased region" description="Acidic residues" evidence="13">
    <location>
        <begin position="465"/>
        <end position="482"/>
    </location>
</feature>
<evidence type="ECO:0000256" key="9">
    <source>
        <dbReference type="ARBA" id="ARBA00023180"/>
    </source>
</evidence>
<dbReference type="Proteomes" id="UP001152320">
    <property type="component" value="Chromosome 8"/>
</dbReference>
<dbReference type="AlphaFoldDB" id="A0A9Q1C3I4"/>
<keyword evidence="12" id="KW-0175">Coiled coil</keyword>
<feature type="domain" description="Fucosyltransferase C-terminal" evidence="14">
    <location>
        <begin position="260"/>
        <end position="431"/>
    </location>
</feature>
<dbReference type="PANTHER" id="PTHR11929">
    <property type="entry name" value="ALPHA- 1,3 -FUCOSYLTRANSFERASE"/>
    <property type="match status" value="1"/>
</dbReference>
<comment type="subcellular location">
    <subcellularLocation>
        <location evidence="10">Endomembrane system</location>
        <topology evidence="10">Single-pass type II membrane protein</topology>
    </subcellularLocation>
    <subcellularLocation>
        <location evidence="11">Golgi apparatus</location>
        <location evidence="11">Golgi stack membrane</location>
        <topology evidence="11">Single-pass type II membrane protein</topology>
    </subcellularLocation>
</comment>
<dbReference type="GO" id="GO:0046920">
    <property type="term" value="F:alpha-(1-&gt;3)-fucosyltransferase activity"/>
    <property type="evidence" value="ECO:0007669"/>
    <property type="project" value="TreeGrafter"/>
</dbReference>
<dbReference type="Gene3D" id="3.40.50.11660">
    <property type="entry name" value="Glycosyl transferase family 10, C-terminal domain"/>
    <property type="match status" value="1"/>
</dbReference>
<dbReference type="SUPFAM" id="SSF53756">
    <property type="entry name" value="UDP-Glycosyltransferase/glycogen phosphorylase"/>
    <property type="match status" value="1"/>
</dbReference>
<evidence type="ECO:0000256" key="6">
    <source>
        <dbReference type="ARBA" id="ARBA00022968"/>
    </source>
</evidence>
<organism evidence="15 16">
    <name type="scientific">Holothuria leucospilota</name>
    <name type="common">Black long sea cucumber</name>
    <name type="synonym">Mertensiothuria leucospilota</name>
    <dbReference type="NCBI Taxonomy" id="206669"/>
    <lineage>
        <taxon>Eukaryota</taxon>
        <taxon>Metazoa</taxon>
        <taxon>Echinodermata</taxon>
        <taxon>Eleutherozoa</taxon>
        <taxon>Echinozoa</taxon>
        <taxon>Holothuroidea</taxon>
        <taxon>Aspidochirotacea</taxon>
        <taxon>Aspidochirotida</taxon>
        <taxon>Holothuriidae</taxon>
        <taxon>Holothuria</taxon>
    </lineage>
</organism>
<name>A0A9Q1C3I4_HOLLE</name>